<gene>
    <name evidence="1" type="ORF">ABT39_MTgene5896</name>
</gene>
<geneLocation type="mitochondrion" evidence="1"/>
<comment type="caution">
    <text evidence="1">The sequence shown here is derived from an EMBL/GenBank/DDBJ whole genome shotgun (WGS) entry which is preliminary data.</text>
</comment>
<organism evidence="1">
    <name type="scientific">Picea glauca</name>
    <name type="common">White spruce</name>
    <name type="synonym">Pinus glauca</name>
    <dbReference type="NCBI Taxonomy" id="3330"/>
    <lineage>
        <taxon>Eukaryota</taxon>
        <taxon>Viridiplantae</taxon>
        <taxon>Streptophyta</taxon>
        <taxon>Embryophyta</taxon>
        <taxon>Tracheophyta</taxon>
        <taxon>Spermatophyta</taxon>
        <taxon>Pinopsida</taxon>
        <taxon>Pinidae</taxon>
        <taxon>Conifers I</taxon>
        <taxon>Pinales</taxon>
        <taxon>Pinaceae</taxon>
        <taxon>Picea</taxon>
    </lineage>
</organism>
<reference evidence="1" key="1">
    <citation type="journal article" date="2015" name="Genome Biol. Evol.">
        <title>Organellar Genomes of White Spruce (Picea glauca): Assembly and Annotation.</title>
        <authorList>
            <person name="Jackman S.D."/>
            <person name="Warren R.L."/>
            <person name="Gibb E.A."/>
            <person name="Vandervalk B.P."/>
            <person name="Mohamadi H."/>
            <person name="Chu J."/>
            <person name="Raymond A."/>
            <person name="Pleasance S."/>
            <person name="Coope R."/>
            <person name="Wildung M.R."/>
            <person name="Ritland C.E."/>
            <person name="Bousquet J."/>
            <person name="Jones S.J."/>
            <person name="Bohlmann J."/>
            <person name="Birol I."/>
        </authorList>
    </citation>
    <scope>NUCLEOTIDE SEQUENCE [LARGE SCALE GENOMIC DNA]</scope>
    <source>
        <tissue evidence="1">Flushing bud</tissue>
    </source>
</reference>
<proteinExistence type="predicted"/>
<dbReference type="EMBL" id="LKAM01000007">
    <property type="protein sequence ID" value="KUM47709.1"/>
    <property type="molecule type" value="Genomic_DNA"/>
</dbReference>
<dbReference type="AlphaFoldDB" id="A0A101LYJ4"/>
<keyword evidence="1" id="KW-0496">Mitochondrion</keyword>
<sequence length="77" mass="8521">MISGLPHLPDIPLSSAISILGGVGSDPTELYYYDIIGMHLHLLYKASKTSTDLTNERHLAYPYSQSFQCIQIVPNDV</sequence>
<name>A0A101LYJ4_PICGL</name>
<evidence type="ECO:0000313" key="1">
    <source>
        <dbReference type="EMBL" id="KUM47709.1"/>
    </source>
</evidence>
<protein>
    <submittedName>
        <fullName evidence="1">Uncharacterized protein</fullName>
    </submittedName>
</protein>
<accession>A0A101LYJ4</accession>